<proteinExistence type="predicted"/>
<keyword evidence="1" id="KW-0812">Transmembrane</keyword>
<feature type="transmembrane region" description="Helical" evidence="1">
    <location>
        <begin position="222"/>
        <end position="240"/>
    </location>
</feature>
<gene>
    <name evidence="2" type="ORF">ACFOPH_03520</name>
</gene>
<feature type="transmembrane region" description="Helical" evidence="1">
    <location>
        <begin position="307"/>
        <end position="324"/>
    </location>
</feature>
<sequence>MNTMKWLLRREFWEHKGGFVWAPLIAAALMVVLVGGMIGYGISTGKLDGDSVTITIGGEEVHRAGSAKIASLADRHTRNQIADVAANNYIATGAPIFIVLPVVAFFYCLGALYDDRRDRSILFWKSLPISDATTVLSKLVTALVLAPAITVVIASAAAFLILMLGGVAASHQGLNLFGPVLSNVNLYLSPVYLLAMIPVYILWALPCAGWLLLVSSWAKSKVFLWAVGLPLIAAVLLKWMDYLLALYGTTINADWIINNVLETLLLGLVPGAWFMDGGTSLPFRDQHGVDMLSVLSASWGSLARPELWVGAAAGVAMIVAAIRLRRWRDEG</sequence>
<dbReference type="EMBL" id="JBHRVV010000001">
    <property type="protein sequence ID" value="MFC3457317.1"/>
    <property type="molecule type" value="Genomic_DNA"/>
</dbReference>
<dbReference type="Proteomes" id="UP001595665">
    <property type="component" value="Unassembled WGS sequence"/>
</dbReference>
<keyword evidence="1" id="KW-1133">Transmembrane helix</keyword>
<keyword evidence="1" id="KW-0472">Membrane</keyword>
<feature type="transmembrane region" description="Helical" evidence="1">
    <location>
        <begin position="89"/>
        <end position="113"/>
    </location>
</feature>
<accession>A0ABV7PFM9</accession>
<organism evidence="2 3">
    <name type="scientific">Massilia haematophila</name>
    <dbReference type="NCBI Taxonomy" id="457923"/>
    <lineage>
        <taxon>Bacteria</taxon>
        <taxon>Pseudomonadati</taxon>
        <taxon>Pseudomonadota</taxon>
        <taxon>Betaproteobacteria</taxon>
        <taxon>Burkholderiales</taxon>
        <taxon>Oxalobacteraceae</taxon>
        <taxon>Telluria group</taxon>
        <taxon>Massilia</taxon>
    </lineage>
</organism>
<name>A0ABV7PFM9_9BURK</name>
<reference evidence="3" key="1">
    <citation type="journal article" date="2019" name="Int. J. Syst. Evol. Microbiol.">
        <title>The Global Catalogue of Microorganisms (GCM) 10K type strain sequencing project: providing services to taxonomists for standard genome sequencing and annotation.</title>
        <authorList>
            <consortium name="The Broad Institute Genomics Platform"/>
            <consortium name="The Broad Institute Genome Sequencing Center for Infectious Disease"/>
            <person name="Wu L."/>
            <person name="Ma J."/>
        </authorList>
    </citation>
    <scope>NUCLEOTIDE SEQUENCE [LARGE SCALE GENOMIC DNA]</scope>
    <source>
        <strain evidence="3">CCM 7480</strain>
    </source>
</reference>
<feature type="transmembrane region" description="Helical" evidence="1">
    <location>
        <begin position="20"/>
        <end position="42"/>
    </location>
</feature>
<feature type="transmembrane region" description="Helical" evidence="1">
    <location>
        <begin position="143"/>
        <end position="171"/>
    </location>
</feature>
<keyword evidence="3" id="KW-1185">Reference proteome</keyword>
<evidence type="ECO:0000256" key="1">
    <source>
        <dbReference type="SAM" id="Phobius"/>
    </source>
</evidence>
<evidence type="ECO:0000313" key="2">
    <source>
        <dbReference type="EMBL" id="MFC3457317.1"/>
    </source>
</evidence>
<feature type="transmembrane region" description="Helical" evidence="1">
    <location>
        <begin position="191"/>
        <end position="213"/>
    </location>
</feature>
<evidence type="ECO:0000313" key="3">
    <source>
        <dbReference type="Proteomes" id="UP001595665"/>
    </source>
</evidence>
<protein>
    <recommendedName>
        <fullName evidence="4">ABC transporter permease</fullName>
    </recommendedName>
</protein>
<dbReference type="RefSeq" id="WP_379733559.1">
    <property type="nucleotide sequence ID" value="NZ_JBHRVV010000001.1"/>
</dbReference>
<comment type="caution">
    <text evidence="2">The sequence shown here is derived from an EMBL/GenBank/DDBJ whole genome shotgun (WGS) entry which is preliminary data.</text>
</comment>
<evidence type="ECO:0008006" key="4">
    <source>
        <dbReference type="Google" id="ProtNLM"/>
    </source>
</evidence>